<dbReference type="Proteomes" id="UP000186808">
    <property type="component" value="Unassembled WGS sequence"/>
</dbReference>
<organism evidence="2 4">
    <name type="scientific">Fluoribacter gormanii</name>
    <dbReference type="NCBI Taxonomy" id="464"/>
    <lineage>
        <taxon>Bacteria</taxon>
        <taxon>Pseudomonadati</taxon>
        <taxon>Pseudomonadota</taxon>
        <taxon>Gammaproteobacteria</taxon>
        <taxon>Legionellales</taxon>
        <taxon>Legionellaceae</taxon>
        <taxon>Fluoribacter</taxon>
    </lineage>
</organism>
<dbReference type="AlphaFoldDB" id="A0A377GN08"/>
<keyword evidence="3" id="KW-1185">Reference proteome</keyword>
<evidence type="ECO:0000313" key="4">
    <source>
        <dbReference type="Proteomes" id="UP000254374"/>
    </source>
</evidence>
<dbReference type="EMBL" id="FTNL01000007">
    <property type="protein sequence ID" value="SIR17832.1"/>
    <property type="molecule type" value="Genomic_DNA"/>
</dbReference>
<dbReference type="EMBL" id="UGGV01000001">
    <property type="protein sequence ID" value="STO26191.1"/>
    <property type="molecule type" value="Genomic_DNA"/>
</dbReference>
<sequence length="232" mass="25717">MAIGEKDRKSIIDILKRKTGFDWTSDENGVYCKVILNAVDRFEGERIFMDILKKNGIPKPQNVGSSIRGMKKGQAEVSVEYTLNSVLIELLKDTEPSSDKDAISTCLKNNAQVAAMLEKKTGFLWRSDVDGVYCRTLLKASDRYEGERILMDILKKNGIPIPQNVDSSIRGIEKGMAEVSAEFTAVSVLEALFKEATEEKTDTKGVALGIFAQSKKETQKGKQEEPSTEFGP</sequence>
<gene>
    <name evidence="2" type="ORF">NCTC11401_03043</name>
    <name evidence="1" type="ORF">SAMN05421777_107125</name>
</gene>
<dbReference type="Proteomes" id="UP000254374">
    <property type="component" value="Unassembled WGS sequence"/>
</dbReference>
<reference evidence="1 3" key="1">
    <citation type="submission" date="2017-01" db="EMBL/GenBank/DDBJ databases">
        <authorList>
            <person name="Varghese N."/>
            <person name="Submissions S."/>
        </authorList>
    </citation>
    <scope>NUCLEOTIDE SEQUENCE [LARGE SCALE GENOMIC DNA]</scope>
    <source>
        <strain evidence="1 3">ATCC 33342</strain>
    </source>
</reference>
<evidence type="ECO:0000313" key="1">
    <source>
        <dbReference type="EMBL" id="SIR17832.1"/>
    </source>
</evidence>
<dbReference type="STRING" id="464.Lgor_0888"/>
<evidence type="ECO:0000313" key="2">
    <source>
        <dbReference type="EMBL" id="STO26191.1"/>
    </source>
</evidence>
<name>A0A377GN08_9GAMM</name>
<evidence type="ECO:0000313" key="3">
    <source>
        <dbReference type="Proteomes" id="UP000186808"/>
    </source>
</evidence>
<accession>A0A377GN08</accession>
<reference evidence="2 4" key="2">
    <citation type="submission" date="2018-06" db="EMBL/GenBank/DDBJ databases">
        <authorList>
            <consortium name="Pathogen Informatics"/>
            <person name="Doyle S."/>
        </authorList>
    </citation>
    <scope>NUCLEOTIDE SEQUENCE [LARGE SCALE GENOMIC DNA]</scope>
    <source>
        <strain evidence="2 4">NCTC11401</strain>
    </source>
</reference>
<dbReference type="RefSeq" id="WP_058467393.1">
    <property type="nucleotide sequence ID" value="NZ_CAAAIV010000097.1"/>
</dbReference>
<protein>
    <submittedName>
        <fullName evidence="2">Uncharacterized protein</fullName>
    </submittedName>
</protein>
<proteinExistence type="predicted"/>